<evidence type="ECO:0000313" key="2">
    <source>
        <dbReference type="EMBL" id="RCK81039.1"/>
    </source>
</evidence>
<keyword evidence="1" id="KW-0812">Transmembrane</keyword>
<protein>
    <submittedName>
        <fullName evidence="2">Uncharacterized protein</fullName>
    </submittedName>
</protein>
<dbReference type="AlphaFoldDB" id="A0A367ZTK6"/>
<accession>A0A367ZTK6</accession>
<gene>
    <name evidence="2" type="ORF">OZSIB_2416</name>
</gene>
<dbReference type="EMBL" id="QOQW01000003">
    <property type="protein sequence ID" value="RCK81039.1"/>
    <property type="molecule type" value="Genomic_DNA"/>
</dbReference>
<name>A0A367ZTK6_9BACT</name>
<feature type="transmembrane region" description="Helical" evidence="1">
    <location>
        <begin position="146"/>
        <end position="167"/>
    </location>
</feature>
<organism evidence="2 3">
    <name type="scientific">Candidatus Ozemobacter sibiricus</name>
    <dbReference type="NCBI Taxonomy" id="2268124"/>
    <lineage>
        <taxon>Bacteria</taxon>
        <taxon>Candidatus Ozemobacteria</taxon>
        <taxon>Candidatus Ozemobacterales</taxon>
        <taxon>Candidatus Ozemobacteraceae</taxon>
        <taxon>Candidatus Ozemobacter</taxon>
    </lineage>
</organism>
<dbReference type="Proteomes" id="UP000252355">
    <property type="component" value="Unassembled WGS sequence"/>
</dbReference>
<proteinExistence type="predicted"/>
<sequence>MILLGDCLGAASLANPAVREYLRRSKRAMVGGNREEAMEWWRRAQALDPSLAVPTWLSLPSVPAVPSAEDSESMPSRDFLLGLTADRWQPHVRHQFEAYLRRYPDDGAVRERLAMLQLARGDHAGASLTLASHPPPPPPPLTLVELVGRGLFFAGAVFLIWQGWWVFVDWRRRGAFRVERVIDPKRSVEEGRKGFL</sequence>
<keyword evidence="1" id="KW-0472">Membrane</keyword>
<keyword evidence="1" id="KW-1133">Transmembrane helix</keyword>
<reference evidence="2 3" key="1">
    <citation type="submission" date="2018-05" db="EMBL/GenBank/DDBJ databases">
        <title>A metagenomic window into the 2 km-deep terrestrial subsurface aquifer revealed taxonomically and functionally diverse microbial community comprising novel uncultured bacterial lineages.</title>
        <authorList>
            <person name="Kadnikov V.V."/>
            <person name="Mardanov A.V."/>
            <person name="Beletsky A.V."/>
            <person name="Banks D."/>
            <person name="Pimenov N.V."/>
            <person name="Frank Y.A."/>
            <person name="Karnachuk O.V."/>
            <person name="Ravin N.V."/>
        </authorList>
    </citation>
    <scope>NUCLEOTIDE SEQUENCE [LARGE SCALE GENOMIC DNA]</scope>
    <source>
        <strain evidence="2">BY5</strain>
    </source>
</reference>
<evidence type="ECO:0000256" key="1">
    <source>
        <dbReference type="SAM" id="Phobius"/>
    </source>
</evidence>
<comment type="caution">
    <text evidence="2">The sequence shown here is derived from an EMBL/GenBank/DDBJ whole genome shotgun (WGS) entry which is preliminary data.</text>
</comment>
<evidence type="ECO:0000313" key="3">
    <source>
        <dbReference type="Proteomes" id="UP000252355"/>
    </source>
</evidence>